<accession>A0AA42DJS8</accession>
<feature type="transmembrane region" description="Helical" evidence="1">
    <location>
        <begin position="66"/>
        <end position="84"/>
    </location>
</feature>
<feature type="transmembrane region" description="Helical" evidence="1">
    <location>
        <begin position="35"/>
        <end position="54"/>
    </location>
</feature>
<protein>
    <submittedName>
        <fullName evidence="2">TraX family protein</fullName>
    </submittedName>
</protein>
<reference evidence="2" key="1">
    <citation type="journal article" date="2023" name="Int. J. Syst. Evol. Microbiol.">
        <title>&lt;i&gt;Holtiella tumoricola&lt;/i&gt; gen. nov. sp. nov., isolated from a human clinical sample.</title>
        <authorList>
            <person name="Allen-Vercoe E."/>
            <person name="Daigneault M.C."/>
            <person name="Vancuren S.J."/>
            <person name="Cochrane K."/>
            <person name="O'Neal L.L."/>
            <person name="Sankaranarayanan K."/>
            <person name="Lawson P.A."/>
        </authorList>
    </citation>
    <scope>NUCLEOTIDE SEQUENCE</scope>
    <source>
        <strain evidence="2">CC70A</strain>
    </source>
</reference>
<evidence type="ECO:0000313" key="2">
    <source>
        <dbReference type="EMBL" id="MDA3730260.1"/>
    </source>
</evidence>
<comment type="caution">
    <text evidence="2">The sequence shown here is derived from an EMBL/GenBank/DDBJ whole genome shotgun (WGS) entry which is preliminary data.</text>
</comment>
<keyword evidence="3" id="KW-1185">Reference proteome</keyword>
<evidence type="ECO:0000256" key="1">
    <source>
        <dbReference type="SAM" id="Phobius"/>
    </source>
</evidence>
<feature type="transmembrane region" description="Helical" evidence="1">
    <location>
        <begin position="239"/>
        <end position="260"/>
    </location>
</feature>
<sequence>MEKNGQCIDLVSEVKQQEGVNRSVVPIWKNGLTGFQLKVIALVLMVFDHIHYFFEYTGQVPTLFSQLGRISGYLFLYMVLEGFSHTRSRKKYIRRMYGMSVLMGTINYCIATFGLSRPDGFYPINNIFATFTLILILIEGIECLKQKKRVQGIAFLAVGILPNCLAYLLPMSMMPVLGLVMTTVLPLPMFVEGGIFYVIAGLILYGFKKRKVLQISVFGIFTLLWTIGMPLLMGIDLTVANLFTTYYEWIGIFAIPFMCLYNGQRGRSMKGFFYAFYPVHVYVFYILSFIFFKG</sequence>
<dbReference type="InterPro" id="IPR008875">
    <property type="entry name" value="TraX"/>
</dbReference>
<dbReference type="AlphaFoldDB" id="A0AA42DJS8"/>
<keyword evidence="1" id="KW-1133">Transmembrane helix</keyword>
<keyword evidence="1" id="KW-0472">Membrane</keyword>
<organism evidence="2 3">
    <name type="scientific">Holtiella tumoricola</name>
    <dbReference type="NCBI Taxonomy" id="3018743"/>
    <lineage>
        <taxon>Bacteria</taxon>
        <taxon>Bacillati</taxon>
        <taxon>Bacillota</taxon>
        <taxon>Clostridia</taxon>
        <taxon>Lachnospirales</taxon>
        <taxon>Cellulosilyticaceae</taxon>
        <taxon>Holtiella</taxon>
    </lineage>
</organism>
<feature type="transmembrane region" description="Helical" evidence="1">
    <location>
        <begin position="96"/>
        <end position="115"/>
    </location>
</feature>
<keyword evidence="1" id="KW-0812">Transmembrane</keyword>
<dbReference type="Pfam" id="PF05857">
    <property type="entry name" value="TraX"/>
    <property type="match status" value="1"/>
</dbReference>
<proteinExistence type="predicted"/>
<dbReference type="RefSeq" id="WP_271010937.1">
    <property type="nucleotide sequence ID" value="NZ_JAQIFT010000010.1"/>
</dbReference>
<evidence type="ECO:0000313" key="3">
    <source>
        <dbReference type="Proteomes" id="UP001169242"/>
    </source>
</evidence>
<gene>
    <name evidence="2" type="ORF">PBV87_01905</name>
</gene>
<feature type="transmembrane region" description="Helical" evidence="1">
    <location>
        <begin position="150"/>
        <end position="170"/>
    </location>
</feature>
<feature type="transmembrane region" description="Helical" evidence="1">
    <location>
        <begin position="121"/>
        <end position="138"/>
    </location>
</feature>
<dbReference type="EMBL" id="JAQIFT010000010">
    <property type="protein sequence ID" value="MDA3730260.1"/>
    <property type="molecule type" value="Genomic_DNA"/>
</dbReference>
<feature type="transmembrane region" description="Helical" evidence="1">
    <location>
        <begin position="272"/>
        <end position="292"/>
    </location>
</feature>
<feature type="transmembrane region" description="Helical" evidence="1">
    <location>
        <begin position="176"/>
        <end position="205"/>
    </location>
</feature>
<feature type="transmembrane region" description="Helical" evidence="1">
    <location>
        <begin position="212"/>
        <end position="233"/>
    </location>
</feature>
<dbReference type="Proteomes" id="UP001169242">
    <property type="component" value="Unassembled WGS sequence"/>
</dbReference>
<name>A0AA42DJS8_9FIRM</name>